<dbReference type="OrthoDB" id="3798719at2759"/>
<feature type="signal peptide" evidence="1">
    <location>
        <begin position="1"/>
        <end position="20"/>
    </location>
</feature>
<reference evidence="2 3" key="1">
    <citation type="submission" date="2016-07" db="EMBL/GenBank/DDBJ databases">
        <title>Pervasive Adenine N6-methylation of Active Genes in Fungi.</title>
        <authorList>
            <consortium name="DOE Joint Genome Institute"/>
            <person name="Mondo S.J."/>
            <person name="Dannebaum R.O."/>
            <person name="Kuo R.C."/>
            <person name="Labutti K."/>
            <person name="Haridas S."/>
            <person name="Kuo A."/>
            <person name="Salamov A."/>
            <person name="Ahrendt S.R."/>
            <person name="Lipzen A."/>
            <person name="Sullivan W."/>
            <person name="Andreopoulos W.B."/>
            <person name="Clum A."/>
            <person name="Lindquist E."/>
            <person name="Daum C."/>
            <person name="Ramamoorthy G.K."/>
            <person name="Gryganskyi A."/>
            <person name="Culley D."/>
            <person name="Magnuson J.K."/>
            <person name="James T.Y."/>
            <person name="O'Malley M.A."/>
            <person name="Stajich J.E."/>
            <person name="Spatafora J.W."/>
            <person name="Visel A."/>
            <person name="Grigoriev I.V."/>
        </authorList>
    </citation>
    <scope>NUCLEOTIDE SEQUENCE [LARGE SCALE GENOMIC DNA]</scope>
    <source>
        <strain evidence="2 3">CBS 115471</strain>
    </source>
</reference>
<proteinExistence type="predicted"/>
<sequence>MRLRTFLPLCIGLLSSTVSALGSIAVGDACTPDEQAKTFCNQEWKLVVCNGSEWKRVNSCPVTCCRNKDWGPYPEGECYSLTSLHCPAFIGGACDNHGQLLCDMGRANILVCLYGELVHHRHCRSPDGEPPCKFKYGDSLSAYCVGDGTGGAPIGPLFKILPPGSVDNQDFINRREESLPLDSDLNDTSSATRWPLSSDTRCNPGNLTEIQRFDGTDWALYYVCTHEGSCRDIKGRGACHQVDHKYFLPTDATPTDPSSATKCNPQNLSEVQRFDGTNWIHFFTCTEEQACRDVGGQCACRQDTTVIVIPVDSSSQTSHAGARGEKRGEPRDIAAAREDAESSYLPPPKMEIGLYCDPETSDFMIWNSWYYRHVWNCGSPGCCETADGICSDDWNYCRFTSGKEPLPETLVPGT</sequence>
<gene>
    <name evidence="2" type="ORF">BCR34DRAFT_601808</name>
</gene>
<dbReference type="Proteomes" id="UP000193144">
    <property type="component" value="Unassembled WGS sequence"/>
</dbReference>
<accession>A0A1Y1ZKS5</accession>
<evidence type="ECO:0000313" key="3">
    <source>
        <dbReference type="Proteomes" id="UP000193144"/>
    </source>
</evidence>
<keyword evidence="1" id="KW-0732">Signal</keyword>
<organism evidence="2 3">
    <name type="scientific">Clohesyomyces aquaticus</name>
    <dbReference type="NCBI Taxonomy" id="1231657"/>
    <lineage>
        <taxon>Eukaryota</taxon>
        <taxon>Fungi</taxon>
        <taxon>Dikarya</taxon>
        <taxon>Ascomycota</taxon>
        <taxon>Pezizomycotina</taxon>
        <taxon>Dothideomycetes</taxon>
        <taxon>Pleosporomycetidae</taxon>
        <taxon>Pleosporales</taxon>
        <taxon>Lindgomycetaceae</taxon>
        <taxon>Clohesyomyces</taxon>
    </lineage>
</organism>
<evidence type="ECO:0000256" key="1">
    <source>
        <dbReference type="SAM" id="SignalP"/>
    </source>
</evidence>
<protein>
    <submittedName>
        <fullName evidence="2">Uncharacterized protein</fullName>
    </submittedName>
</protein>
<dbReference type="EMBL" id="MCFA01000068">
    <property type="protein sequence ID" value="ORY10784.1"/>
    <property type="molecule type" value="Genomic_DNA"/>
</dbReference>
<evidence type="ECO:0000313" key="2">
    <source>
        <dbReference type="EMBL" id="ORY10784.1"/>
    </source>
</evidence>
<dbReference type="AlphaFoldDB" id="A0A1Y1ZKS5"/>
<name>A0A1Y1ZKS5_9PLEO</name>
<feature type="chain" id="PRO_5012598504" evidence="1">
    <location>
        <begin position="21"/>
        <end position="414"/>
    </location>
</feature>
<comment type="caution">
    <text evidence="2">The sequence shown here is derived from an EMBL/GenBank/DDBJ whole genome shotgun (WGS) entry which is preliminary data.</text>
</comment>
<keyword evidence="3" id="KW-1185">Reference proteome</keyword>